<dbReference type="Pfam" id="PF06293">
    <property type="entry name" value="Kdo"/>
    <property type="match status" value="1"/>
</dbReference>
<dbReference type="InterPro" id="IPR011009">
    <property type="entry name" value="Kinase-like_dom_sf"/>
</dbReference>
<dbReference type="KEGG" id="osu:NT6N_35030"/>
<proteinExistence type="predicted"/>
<dbReference type="EMBL" id="AP026866">
    <property type="protein sequence ID" value="BDS08463.1"/>
    <property type="molecule type" value="Genomic_DNA"/>
</dbReference>
<organism evidence="1">
    <name type="scientific">Oceaniferula spumae</name>
    <dbReference type="NCBI Taxonomy" id="2979115"/>
    <lineage>
        <taxon>Bacteria</taxon>
        <taxon>Pseudomonadati</taxon>
        <taxon>Verrucomicrobiota</taxon>
        <taxon>Verrucomicrobiia</taxon>
        <taxon>Verrucomicrobiales</taxon>
        <taxon>Verrucomicrobiaceae</taxon>
        <taxon>Oceaniferula</taxon>
    </lineage>
</organism>
<name>A0AAT9FR57_9BACT</name>
<gene>
    <name evidence="1" type="ORF">NT6N_35030</name>
</gene>
<evidence type="ECO:0000313" key="1">
    <source>
        <dbReference type="EMBL" id="BDS08463.1"/>
    </source>
</evidence>
<evidence type="ECO:0008006" key="2">
    <source>
        <dbReference type="Google" id="ProtNLM"/>
    </source>
</evidence>
<dbReference type="SUPFAM" id="SSF56112">
    <property type="entry name" value="Protein kinase-like (PK-like)"/>
    <property type="match status" value="1"/>
</dbReference>
<protein>
    <recommendedName>
        <fullName evidence="2">Lipopolysaccharide kinase</fullName>
    </recommendedName>
</protein>
<sequence length="265" mass="30937">MSESHTDPNWEEALTEAGYPDFDSWWKAEKNLVEEGNFRGADDNASWSHVSRIVLDDGRVIYLKRQQNHFPNNVLLKLKRIATFELEWQNYQRLQAAGVPTLKIIHFASRKHDGNRQCIVVSEELKGMTPIDELIKCFQKTEWPSRKERLAIVEAIEKVIRKMHDAGIIHNALYGRHIYLNIPIEDGSYVIPDKLHACLIDLERTKFPGANSPKLIKNDLEKMYRRIPQWPARDCLWFLKKYLGIKKLTPEAKNIARQIAPTRKR</sequence>
<dbReference type="AlphaFoldDB" id="A0AAT9FR57"/>
<reference evidence="1" key="1">
    <citation type="submission" date="2024-07" db="EMBL/GenBank/DDBJ databases">
        <title>Complete genome sequence of Verrucomicrobiaceae bacterium NT6N.</title>
        <authorList>
            <person name="Huang C."/>
            <person name="Takami H."/>
            <person name="Hamasaki K."/>
        </authorList>
    </citation>
    <scope>NUCLEOTIDE SEQUENCE</scope>
    <source>
        <strain evidence="1">NT6N</strain>
    </source>
</reference>
<accession>A0AAT9FR57</accession>